<feature type="compositionally biased region" description="Basic and acidic residues" evidence="2">
    <location>
        <begin position="399"/>
        <end position="409"/>
    </location>
</feature>
<evidence type="ECO:0000256" key="1">
    <source>
        <dbReference type="SAM" id="Coils"/>
    </source>
</evidence>
<dbReference type="AlphaFoldDB" id="A0AA86U527"/>
<protein>
    <submittedName>
        <fullName evidence="3">Uncharacterized protein</fullName>
    </submittedName>
</protein>
<evidence type="ECO:0000313" key="3">
    <source>
        <dbReference type="EMBL" id="CAI9943000.1"/>
    </source>
</evidence>
<feature type="coiled-coil region" evidence="1">
    <location>
        <begin position="89"/>
        <end position="116"/>
    </location>
</feature>
<reference evidence="4 5" key="2">
    <citation type="submission" date="2024-07" db="EMBL/GenBank/DDBJ databases">
        <authorList>
            <person name="Akdeniz Z."/>
        </authorList>
    </citation>
    <scope>NUCLEOTIDE SEQUENCE [LARGE SCALE GENOMIC DNA]</scope>
</reference>
<comment type="caution">
    <text evidence="3">The sequence shown here is derived from an EMBL/GenBank/DDBJ whole genome shotgun (WGS) entry which is preliminary data.</text>
</comment>
<organism evidence="3">
    <name type="scientific">Hexamita inflata</name>
    <dbReference type="NCBI Taxonomy" id="28002"/>
    <lineage>
        <taxon>Eukaryota</taxon>
        <taxon>Metamonada</taxon>
        <taxon>Diplomonadida</taxon>
        <taxon>Hexamitidae</taxon>
        <taxon>Hexamitinae</taxon>
        <taxon>Hexamita</taxon>
    </lineage>
</organism>
<feature type="compositionally biased region" description="Polar residues" evidence="2">
    <location>
        <begin position="410"/>
        <end position="419"/>
    </location>
</feature>
<reference evidence="3" key="1">
    <citation type="submission" date="2023-06" db="EMBL/GenBank/DDBJ databases">
        <authorList>
            <person name="Kurt Z."/>
        </authorList>
    </citation>
    <scope>NUCLEOTIDE SEQUENCE</scope>
</reference>
<feature type="coiled-coil region" evidence="1">
    <location>
        <begin position="205"/>
        <end position="249"/>
    </location>
</feature>
<keyword evidence="1" id="KW-0175">Coiled coil</keyword>
<evidence type="ECO:0000256" key="2">
    <source>
        <dbReference type="SAM" id="MobiDB-lite"/>
    </source>
</evidence>
<name>A0AA86U527_9EUKA</name>
<dbReference type="EMBL" id="CAXDID020000153">
    <property type="protein sequence ID" value="CAL6042232.1"/>
    <property type="molecule type" value="Genomic_DNA"/>
</dbReference>
<gene>
    <name evidence="3" type="ORF">HINF_LOCUS30645</name>
    <name evidence="4" type="ORF">HINF_LOCUS39492</name>
</gene>
<dbReference type="Proteomes" id="UP001642409">
    <property type="component" value="Unassembled WGS sequence"/>
</dbReference>
<feature type="compositionally biased region" description="Polar residues" evidence="2">
    <location>
        <begin position="385"/>
        <end position="398"/>
    </location>
</feature>
<dbReference type="EMBL" id="CATOUU010000710">
    <property type="protein sequence ID" value="CAI9943000.1"/>
    <property type="molecule type" value="Genomic_DNA"/>
</dbReference>
<feature type="region of interest" description="Disordered" evidence="2">
    <location>
        <begin position="381"/>
        <end position="435"/>
    </location>
</feature>
<sequence>MDQSLQARIEARLAKQRVMQQSSLTATQLQHQSNYGMIGSQLPMRPSQQIINSVQQTSTLPSAQNPAVQVVTNNLTETNNQYGSVTRDLAQTRTKLLSLERQTVTYENELKQKDNALRRTLAEATGERSSLVEALGEARASNDALRIELDRKDDIISKQETRINKISSDYQEMQAKFIKMQSEAQSIQFDSKYLKDQIQMMDTKCSITNAENQKLVDEVNQLREATLENRVVKNKIAQLEHEYNSVSAKYRAECENNTNIRAEFVQLKQEYHQVLSKFQEAQDGYSKYAHLCNKYDETLKQLQDLSKQKRSSDEELEELRNHSEQLEKQFLEEKNAINTLSVYFKQVTSNLTVDRFEPEMNQIKKQGHIEDTVCCSTIQRKKTNNQKQSQTNSKCAQTRSEKATKDSQKAAKNSPKNQPKQNSHSNKKTKSSTNCNAKTNLLYNNLFKYAVKT</sequence>
<evidence type="ECO:0000313" key="5">
    <source>
        <dbReference type="Proteomes" id="UP001642409"/>
    </source>
</evidence>
<feature type="coiled-coil region" evidence="1">
    <location>
        <begin position="288"/>
        <end position="336"/>
    </location>
</feature>
<evidence type="ECO:0000313" key="4">
    <source>
        <dbReference type="EMBL" id="CAL6042232.1"/>
    </source>
</evidence>
<dbReference type="Gene3D" id="6.10.250.3110">
    <property type="match status" value="1"/>
</dbReference>
<keyword evidence="5" id="KW-1185">Reference proteome</keyword>
<accession>A0AA86U527</accession>
<proteinExistence type="predicted"/>